<name>A0A7X0MCT4_9HYPH</name>
<organism evidence="1 2">
    <name type="scientific">Rhizobium lusitanum</name>
    <dbReference type="NCBI Taxonomy" id="293958"/>
    <lineage>
        <taxon>Bacteria</taxon>
        <taxon>Pseudomonadati</taxon>
        <taxon>Pseudomonadota</taxon>
        <taxon>Alphaproteobacteria</taxon>
        <taxon>Hyphomicrobiales</taxon>
        <taxon>Rhizobiaceae</taxon>
        <taxon>Rhizobium/Agrobacterium group</taxon>
        <taxon>Rhizobium</taxon>
    </lineage>
</organism>
<proteinExistence type="predicted"/>
<reference evidence="1 2" key="1">
    <citation type="submission" date="2020-08" db="EMBL/GenBank/DDBJ databases">
        <title>Genomic Encyclopedia of Type Strains, Phase IV (KMG-V): Genome sequencing to study the core and pangenomes of soil and plant-associated prokaryotes.</title>
        <authorList>
            <person name="Whitman W."/>
        </authorList>
    </citation>
    <scope>NUCLEOTIDE SEQUENCE [LARGE SCALE GENOMIC DNA]</scope>
    <source>
        <strain evidence="1 2">SEMIA 4060</strain>
    </source>
</reference>
<dbReference type="RefSeq" id="WP_184705342.1">
    <property type="nucleotide sequence ID" value="NZ_JACHBG010000006.1"/>
</dbReference>
<dbReference type="EMBL" id="JACHBG010000006">
    <property type="protein sequence ID" value="MBB6485889.1"/>
    <property type="molecule type" value="Genomic_DNA"/>
</dbReference>
<sequence length="113" mass="12557">MSGRVTKGTRELLPLDFRQFERALAQLPDGYTEGYFQGRPWGATVKRSADGKRLWLYGEELGATDIVSFNLYFLSDEKAVLKPCEMSSAKVLDFVLGFSPILPARPEPICAPG</sequence>
<evidence type="ECO:0000313" key="1">
    <source>
        <dbReference type="EMBL" id="MBB6485889.1"/>
    </source>
</evidence>
<accession>A0A7X0MCT4</accession>
<evidence type="ECO:0008006" key="3">
    <source>
        <dbReference type="Google" id="ProtNLM"/>
    </source>
</evidence>
<comment type="caution">
    <text evidence="1">The sequence shown here is derived from an EMBL/GenBank/DDBJ whole genome shotgun (WGS) entry which is preliminary data.</text>
</comment>
<gene>
    <name evidence="1" type="ORF">GGD46_003183</name>
</gene>
<evidence type="ECO:0000313" key="2">
    <source>
        <dbReference type="Proteomes" id="UP000565576"/>
    </source>
</evidence>
<dbReference type="Proteomes" id="UP000565576">
    <property type="component" value="Unassembled WGS sequence"/>
</dbReference>
<dbReference type="AlphaFoldDB" id="A0A7X0MCT4"/>
<protein>
    <recommendedName>
        <fullName evidence="3">Peptide methionine sulfoxide reductase</fullName>
    </recommendedName>
</protein>